<protein>
    <submittedName>
        <fullName evidence="2">Glycosyltransferase family 4 protein</fullName>
    </submittedName>
</protein>
<name>A0A6B2KT63_9NEIS</name>
<dbReference type="SUPFAM" id="SSF53756">
    <property type="entry name" value="UDP-Glycosyltransferase/glycogen phosphorylase"/>
    <property type="match status" value="1"/>
</dbReference>
<dbReference type="RefSeq" id="WP_163316492.1">
    <property type="nucleotide sequence ID" value="NZ_JAAGAA010000009.1"/>
</dbReference>
<dbReference type="Proteomes" id="UP000482578">
    <property type="component" value="Unassembled WGS sequence"/>
</dbReference>
<evidence type="ECO:0000313" key="2">
    <source>
        <dbReference type="EMBL" id="NDV13294.1"/>
    </source>
</evidence>
<evidence type="ECO:0000259" key="1">
    <source>
        <dbReference type="Pfam" id="PF00534"/>
    </source>
</evidence>
<dbReference type="AlphaFoldDB" id="A0A6B2KT63"/>
<dbReference type="Pfam" id="PF00534">
    <property type="entry name" value="Glycos_transf_1"/>
    <property type="match status" value="1"/>
</dbReference>
<reference evidence="2 3" key="1">
    <citation type="submission" date="2020-02" db="EMBL/GenBank/DDBJ databases">
        <authorList>
            <person name="Yang Z."/>
        </authorList>
    </citation>
    <scope>NUCLEOTIDE SEQUENCE [LARGE SCALE GENOMIC DNA]</scope>
    <source>
        <strain evidence="2 3">HX-7-9</strain>
    </source>
</reference>
<accession>A0A6B2KT63</accession>
<dbReference type="Gene3D" id="3.40.50.2000">
    <property type="entry name" value="Glycogen Phosphorylase B"/>
    <property type="match status" value="1"/>
</dbReference>
<sequence length="389" mass="44517">MLQQIIEMLKKQQTFVTIYERIFQRPILNIFNKKHNKSALISYSTYHFKKKNYTPHSNYQESVFMANALDELGYNVDIENNNRFSKLDLSKYDLIIGEGIPLFQAAATFSPAIRVFYATGSHPWQCNNASLGRLTDYFNKYKKLPLESLRINDYRWGIAANAADAIICIGNDYTISTFIDYGCKNIYRINPTYHTNNDFTNKSLEQIEKSRKTALWFGSYGLLHKGLDITIEAFSKRPDWTLHVCGHTSKEAYFLNNLPIGKNIYIHGFVNIESSKFKSIINDSCFVILPSCSEGIATSVITAMGRGGLIPIVSKQCGIDIGDFGIEIEELTCSSIIQTLDYCDSIETNTLLNNTEKSHHEATIKYSEYQYREKMKEYIHEITKKSTIS</sequence>
<evidence type="ECO:0000313" key="3">
    <source>
        <dbReference type="Proteomes" id="UP000482578"/>
    </source>
</evidence>
<keyword evidence="3" id="KW-1185">Reference proteome</keyword>
<proteinExistence type="predicted"/>
<keyword evidence="2" id="KW-0808">Transferase</keyword>
<dbReference type="GO" id="GO:0016740">
    <property type="term" value="F:transferase activity"/>
    <property type="evidence" value="ECO:0007669"/>
    <property type="project" value="UniProtKB-KW"/>
</dbReference>
<comment type="caution">
    <text evidence="2">The sequence shown here is derived from an EMBL/GenBank/DDBJ whole genome shotgun (WGS) entry which is preliminary data.</text>
</comment>
<dbReference type="EMBL" id="JAAGAA010000009">
    <property type="protein sequence ID" value="NDV13294.1"/>
    <property type="molecule type" value="Genomic_DNA"/>
</dbReference>
<gene>
    <name evidence="2" type="ORF">GZH52_10900</name>
</gene>
<feature type="domain" description="Glycosyl transferase family 1" evidence="1">
    <location>
        <begin position="223"/>
        <end position="318"/>
    </location>
</feature>
<dbReference type="InterPro" id="IPR001296">
    <property type="entry name" value="Glyco_trans_1"/>
</dbReference>
<organism evidence="2 3">
    <name type="scientific">Crenobacter caeni</name>
    <dbReference type="NCBI Taxonomy" id="2705474"/>
    <lineage>
        <taxon>Bacteria</taxon>
        <taxon>Pseudomonadati</taxon>
        <taxon>Pseudomonadota</taxon>
        <taxon>Betaproteobacteria</taxon>
        <taxon>Neisseriales</taxon>
        <taxon>Neisseriaceae</taxon>
        <taxon>Crenobacter</taxon>
    </lineage>
</organism>